<evidence type="ECO:0000313" key="2">
    <source>
        <dbReference type="Proteomes" id="UP000793456"/>
    </source>
</evidence>
<protein>
    <submittedName>
        <fullName evidence="1">Uncharacterized protein</fullName>
    </submittedName>
</protein>
<keyword evidence="2" id="KW-1185">Reference proteome</keyword>
<dbReference type="EMBL" id="CM011682">
    <property type="protein sequence ID" value="TMS15162.1"/>
    <property type="molecule type" value="Genomic_DNA"/>
</dbReference>
<name>A0ACD3R771_LARCR</name>
<accession>A0ACD3R771</accession>
<organism evidence="1 2">
    <name type="scientific">Larimichthys crocea</name>
    <name type="common">Large yellow croaker</name>
    <name type="synonym">Pseudosciaena crocea</name>
    <dbReference type="NCBI Taxonomy" id="215358"/>
    <lineage>
        <taxon>Eukaryota</taxon>
        <taxon>Metazoa</taxon>
        <taxon>Chordata</taxon>
        <taxon>Craniata</taxon>
        <taxon>Vertebrata</taxon>
        <taxon>Euteleostomi</taxon>
        <taxon>Actinopterygii</taxon>
        <taxon>Neopterygii</taxon>
        <taxon>Teleostei</taxon>
        <taxon>Neoteleostei</taxon>
        <taxon>Acanthomorphata</taxon>
        <taxon>Eupercaria</taxon>
        <taxon>Sciaenidae</taxon>
        <taxon>Larimichthys</taxon>
    </lineage>
</organism>
<proteinExistence type="predicted"/>
<reference evidence="1" key="1">
    <citation type="submission" date="2018-11" db="EMBL/GenBank/DDBJ databases">
        <title>The sequence and de novo assembly of Larimichthys crocea genome using PacBio and Hi-C technologies.</title>
        <authorList>
            <person name="Xu P."/>
            <person name="Chen B."/>
            <person name="Zhou Z."/>
            <person name="Ke Q."/>
            <person name="Wu Y."/>
            <person name="Bai H."/>
            <person name="Pu F."/>
        </authorList>
    </citation>
    <scope>NUCLEOTIDE SEQUENCE</scope>
    <source>
        <tissue evidence="1">Muscle</tissue>
    </source>
</reference>
<dbReference type="Proteomes" id="UP000793456">
    <property type="component" value="Chromosome IX"/>
</dbReference>
<sequence length="101" mass="11650">MIIQIIGLSVHSPSLQPRRKDSLSCAKLCISSSVRSLDLKKSNQSERKWRLGMKRCKDCREKELRRPPSPPSADTTTRRLVLRCVILIYWLDHNNTKGSFI</sequence>
<gene>
    <name evidence="1" type="ORF">E3U43_021624</name>
</gene>
<evidence type="ECO:0000313" key="1">
    <source>
        <dbReference type="EMBL" id="TMS15162.1"/>
    </source>
</evidence>
<comment type="caution">
    <text evidence="1">The sequence shown here is derived from an EMBL/GenBank/DDBJ whole genome shotgun (WGS) entry which is preliminary data.</text>
</comment>